<protein>
    <submittedName>
        <fullName evidence="6">Cellulose synthase subunit BcsC-related outer membrane protein</fullName>
    </submittedName>
</protein>
<dbReference type="RefSeq" id="WP_416204575.1">
    <property type="nucleotide sequence ID" value="NZ_JBBKTX010000001.1"/>
</dbReference>
<evidence type="ECO:0000256" key="3">
    <source>
        <dbReference type="ARBA" id="ARBA00022737"/>
    </source>
</evidence>
<proteinExistence type="predicted"/>
<dbReference type="InterPro" id="IPR011990">
    <property type="entry name" value="TPR-like_helical_dom_sf"/>
</dbReference>
<dbReference type="InterPro" id="IPR008410">
    <property type="entry name" value="BCSC_C"/>
</dbReference>
<reference evidence="6 7" key="1">
    <citation type="submission" date="2024-03" db="EMBL/GenBank/DDBJ databases">
        <title>High-quality draft genome sequence of Oceanobacter sp. wDCs-4.</title>
        <authorList>
            <person name="Dong C."/>
        </authorList>
    </citation>
    <scope>NUCLEOTIDE SEQUENCE [LARGE SCALE GENOMIC DNA]</scope>
    <source>
        <strain evidence="7">wDCs-4</strain>
    </source>
</reference>
<comment type="caution">
    <text evidence="6">The sequence shown here is derived from an EMBL/GenBank/DDBJ whole genome shotgun (WGS) entry which is preliminary data.</text>
</comment>
<organism evidence="6 7">
    <name type="scientific">Oceanobacter antarcticus</name>
    <dbReference type="NCBI Taxonomy" id="3133425"/>
    <lineage>
        <taxon>Bacteria</taxon>
        <taxon>Pseudomonadati</taxon>
        <taxon>Pseudomonadota</taxon>
        <taxon>Gammaproteobacteria</taxon>
        <taxon>Oceanospirillales</taxon>
        <taxon>Oceanospirillaceae</taxon>
        <taxon>Oceanobacter</taxon>
    </lineage>
</organism>
<dbReference type="Proteomes" id="UP001620597">
    <property type="component" value="Unassembled WGS sequence"/>
</dbReference>
<dbReference type="Pfam" id="PF05420">
    <property type="entry name" value="BCSC_C"/>
    <property type="match status" value="1"/>
</dbReference>
<evidence type="ECO:0000256" key="1">
    <source>
        <dbReference type="ARBA" id="ARBA00003476"/>
    </source>
</evidence>
<keyword evidence="4" id="KW-0802">TPR repeat</keyword>
<evidence type="ECO:0000259" key="5">
    <source>
        <dbReference type="Pfam" id="PF05420"/>
    </source>
</evidence>
<sequence>MTLSTLRPWLLGGLMISSTHVAFGTAKDVADPFTAVRGDTFLLAVSTSGQTNILEDDLPTAETTKIRVPQTQAAPNPAAEALGREELRLWQWLQMEQYQRMDSKITELKQNYPEWNPPRKMLELLEAGKNKKELDQAVATENWRSIIYLSQRDPGLFTCGQYYNLWTLADAYYESNDLESTRQIYLSMMKDCQADDTRLNTFRRAQQQLTLADMDAIYQTEAARKSNRMSKTSLSLMQRALLRSRVLVAAKDGDDGVVIDAIPDFEKEVIKQRDSGFALIFGWALYRDEQLIQADEWFKRAHEWEPSEQTIQAMATIQGRLGRLDEAEALARSNLSDPLMRDMLGGILSQRASAAFDEENYLGTMAYLDEAAEYTPRSLDDEAMYGWAAYHTGDKQRAATAFERAYREDPTEDLAQGLYYSLYDTDRGQLEKAAEAQPGPLQGLLSAKNSEEAFNTGHYRTAYDEAPEQYPELQGVGSPALLGGMLFYFRSGDSGTSQLDTQRLPLLNGEFSYRRHIFDLQLSGVTLNSGTLQDFALIGSYPGQEETYQYSPTTEINNAVDLLLNYRYEGRISPYFAIGLTPSNAPISPRTQGYLGLDYQMQRGNINLELFSHPIKESILSYVGLYDPYEGVSWGAVDSQGFSARVFLGLGKDFGASAGLKSASLSGTRVASNDEMEFNLAAQKQWSNDDWERITLGPTFKFQRFDRNLSKFTLGHGGYFSPQQLFKYGGELTALTREQRDFVVQGKVNFGYQQHQEDCAPLLPLESNLCSEFYTNNKVGGMYLGLELLGMVQTDPHAQLGGGVFYGLSPEFNEFGFMLAVRLTLDPRRSVLTADLPDWINTIR</sequence>
<evidence type="ECO:0000313" key="7">
    <source>
        <dbReference type="Proteomes" id="UP001620597"/>
    </source>
</evidence>
<evidence type="ECO:0000256" key="2">
    <source>
        <dbReference type="ARBA" id="ARBA00022729"/>
    </source>
</evidence>
<evidence type="ECO:0000256" key="4">
    <source>
        <dbReference type="ARBA" id="ARBA00022803"/>
    </source>
</evidence>
<dbReference type="Gene3D" id="1.25.40.10">
    <property type="entry name" value="Tetratricopeptide repeat domain"/>
    <property type="match status" value="1"/>
</dbReference>
<name>A0ABW8NDR9_9GAMM</name>
<comment type="function">
    <text evidence="1">Required for maximal bacterial cellulose synthesis.</text>
</comment>
<keyword evidence="7" id="KW-1185">Reference proteome</keyword>
<keyword evidence="3" id="KW-0677">Repeat</keyword>
<accession>A0ABW8NDR9</accession>
<dbReference type="SUPFAM" id="SSF48452">
    <property type="entry name" value="TPR-like"/>
    <property type="match status" value="1"/>
</dbReference>
<keyword evidence="2" id="KW-0732">Signal</keyword>
<gene>
    <name evidence="6" type="ORF">WG929_01415</name>
</gene>
<evidence type="ECO:0000313" key="6">
    <source>
        <dbReference type="EMBL" id="MFK4751056.1"/>
    </source>
</evidence>
<feature type="domain" description="Cellulose synthase operon C C-terminal" evidence="5">
    <location>
        <begin position="499"/>
        <end position="825"/>
    </location>
</feature>
<dbReference type="EMBL" id="JBBKTX010000001">
    <property type="protein sequence ID" value="MFK4751056.1"/>
    <property type="molecule type" value="Genomic_DNA"/>
</dbReference>